<proteinExistence type="predicted"/>
<comment type="caution">
    <text evidence="1">The sequence shown here is derived from an EMBL/GenBank/DDBJ whole genome shotgun (WGS) entry which is preliminary data.</text>
</comment>
<dbReference type="Proteomes" id="UP001371456">
    <property type="component" value="Unassembled WGS sequence"/>
</dbReference>
<accession>A0AAN8Y649</accession>
<dbReference type="AlphaFoldDB" id="A0AAN8Y649"/>
<reference evidence="1 2" key="1">
    <citation type="submission" date="2024-02" db="EMBL/GenBank/DDBJ databases">
        <title>de novo genome assembly of Solanum bulbocastanum strain 11H21.</title>
        <authorList>
            <person name="Hosaka A.J."/>
        </authorList>
    </citation>
    <scope>NUCLEOTIDE SEQUENCE [LARGE SCALE GENOMIC DNA]</scope>
    <source>
        <tissue evidence="1">Young leaves</tissue>
    </source>
</reference>
<sequence>MEEWRSANSGAEMAAKMVATDAKMITKWE</sequence>
<protein>
    <submittedName>
        <fullName evidence="1">Uncharacterized protein</fullName>
    </submittedName>
</protein>
<gene>
    <name evidence="1" type="ORF">RDI58_022465</name>
</gene>
<organism evidence="1 2">
    <name type="scientific">Solanum bulbocastanum</name>
    <name type="common">Wild potato</name>
    <dbReference type="NCBI Taxonomy" id="147425"/>
    <lineage>
        <taxon>Eukaryota</taxon>
        <taxon>Viridiplantae</taxon>
        <taxon>Streptophyta</taxon>
        <taxon>Embryophyta</taxon>
        <taxon>Tracheophyta</taxon>
        <taxon>Spermatophyta</taxon>
        <taxon>Magnoliopsida</taxon>
        <taxon>eudicotyledons</taxon>
        <taxon>Gunneridae</taxon>
        <taxon>Pentapetalae</taxon>
        <taxon>asterids</taxon>
        <taxon>lamiids</taxon>
        <taxon>Solanales</taxon>
        <taxon>Solanaceae</taxon>
        <taxon>Solanoideae</taxon>
        <taxon>Solaneae</taxon>
        <taxon>Solanum</taxon>
    </lineage>
</organism>
<evidence type="ECO:0000313" key="1">
    <source>
        <dbReference type="EMBL" id="KAK6780281.1"/>
    </source>
</evidence>
<dbReference type="EMBL" id="JBANQN010000009">
    <property type="protein sequence ID" value="KAK6780281.1"/>
    <property type="molecule type" value="Genomic_DNA"/>
</dbReference>
<name>A0AAN8Y649_SOLBU</name>
<keyword evidence="2" id="KW-1185">Reference proteome</keyword>
<evidence type="ECO:0000313" key="2">
    <source>
        <dbReference type="Proteomes" id="UP001371456"/>
    </source>
</evidence>